<dbReference type="SUPFAM" id="SSF56112">
    <property type="entry name" value="Protein kinase-like (PK-like)"/>
    <property type="match status" value="1"/>
</dbReference>
<dbReference type="PANTHER" id="PTHR38248">
    <property type="entry name" value="FUNK1 6"/>
    <property type="match status" value="1"/>
</dbReference>
<evidence type="ECO:0000259" key="2">
    <source>
        <dbReference type="Pfam" id="PF17667"/>
    </source>
</evidence>
<dbReference type="AlphaFoldDB" id="A0AAD6YL65"/>
<feature type="domain" description="Fungal-type protein kinase" evidence="2">
    <location>
        <begin position="427"/>
        <end position="544"/>
    </location>
</feature>
<protein>
    <recommendedName>
        <fullName evidence="2">Fungal-type protein kinase domain-containing protein</fullName>
    </recommendedName>
</protein>
<sequence>MRLWHGSVWANFAGITPVEEFLEQYMPPLDAPAKRTIQEMCTASKKESKAAKARVRRLREDAIIPYLIAFLQALVEPLPKERTPAIADTHKKVIPSLNSETHCTMPHVTATRPGIEAPDNWMWSHAGTVLDLKSRVDIFDNADRINNSEESKTALVQLAKSAHSLLMASRSCFVFVVTIWSSNARILRFDRSGFRASSAFDWTEEPRILAKFFYGLYTPGVPGARVHGDDPTISIPSPADKEAMYKILTANHLYKQWKIEHLEHSCWIEAVMTEDGKSFPVRCFTVGPPLSQADGLFCRATRVDRVLVVKDGTRLEDAKSGVYALKDSWRNESRRPEVDFYDVIRRYCVDNKIDCKGMAQCHGSVDLSSADVLLHRTCSAVKGPQRSDDPADSDDPNDREDPDDGQNFHERRHMRALLTPVGAPLNHQIAYAAGVIHRDVSDDNVLFDERAPDAVNSEEEWSCQGFLIDWDYAEFTADGLKAFEKLGRKDAMKYREIHKSLNDLTGTFAFLALELLRVDARGESIRHDVRHDLESFYWFLVWIILRHNTNHGHREGLQACSQLFDAATESQAAGQKSEWLSVSQLPRATLPFNIIDALRQLLSTHYAYRNAEDEQQNLETSLVLIPQPQIQKVEITHSQWLGIFDRALAMNGWPEGDAAVPFIPPRVKKQEQASQSLQIHAVRNSISKRKLEGISDPSETRAGPSGEGSTQPVNKKRRKEEATEATVAPARRSKRQDKPSQL</sequence>
<dbReference type="InterPro" id="IPR011009">
    <property type="entry name" value="Kinase-like_dom_sf"/>
</dbReference>
<keyword evidence="4" id="KW-1185">Reference proteome</keyword>
<feature type="region of interest" description="Disordered" evidence="1">
    <location>
        <begin position="381"/>
        <end position="408"/>
    </location>
</feature>
<evidence type="ECO:0000313" key="4">
    <source>
        <dbReference type="Proteomes" id="UP001219525"/>
    </source>
</evidence>
<feature type="region of interest" description="Disordered" evidence="1">
    <location>
        <begin position="688"/>
        <end position="742"/>
    </location>
</feature>
<dbReference type="EMBL" id="JARJCW010000007">
    <property type="protein sequence ID" value="KAJ7222554.1"/>
    <property type="molecule type" value="Genomic_DNA"/>
</dbReference>
<proteinExistence type="predicted"/>
<name>A0AAD6YL65_9AGAR</name>
<dbReference type="PANTHER" id="PTHR38248:SF2">
    <property type="entry name" value="FUNK1 11"/>
    <property type="match status" value="1"/>
</dbReference>
<evidence type="ECO:0000256" key="1">
    <source>
        <dbReference type="SAM" id="MobiDB-lite"/>
    </source>
</evidence>
<dbReference type="Gene3D" id="1.10.510.10">
    <property type="entry name" value="Transferase(Phosphotransferase) domain 1"/>
    <property type="match status" value="1"/>
</dbReference>
<evidence type="ECO:0000313" key="3">
    <source>
        <dbReference type="EMBL" id="KAJ7222554.1"/>
    </source>
</evidence>
<comment type="caution">
    <text evidence="3">The sequence shown here is derived from an EMBL/GenBank/DDBJ whole genome shotgun (WGS) entry which is preliminary data.</text>
</comment>
<accession>A0AAD6YL65</accession>
<gene>
    <name evidence="3" type="ORF">GGX14DRAFT_664180</name>
</gene>
<dbReference type="Pfam" id="PF17667">
    <property type="entry name" value="Pkinase_fungal"/>
    <property type="match status" value="1"/>
</dbReference>
<feature type="compositionally biased region" description="Acidic residues" evidence="1">
    <location>
        <begin position="390"/>
        <end position="404"/>
    </location>
</feature>
<organism evidence="3 4">
    <name type="scientific">Mycena pura</name>
    <dbReference type="NCBI Taxonomy" id="153505"/>
    <lineage>
        <taxon>Eukaryota</taxon>
        <taxon>Fungi</taxon>
        <taxon>Dikarya</taxon>
        <taxon>Basidiomycota</taxon>
        <taxon>Agaricomycotina</taxon>
        <taxon>Agaricomycetes</taxon>
        <taxon>Agaricomycetidae</taxon>
        <taxon>Agaricales</taxon>
        <taxon>Marasmiineae</taxon>
        <taxon>Mycenaceae</taxon>
        <taxon>Mycena</taxon>
    </lineage>
</organism>
<dbReference type="InterPro" id="IPR040976">
    <property type="entry name" value="Pkinase_fungal"/>
</dbReference>
<dbReference type="Proteomes" id="UP001219525">
    <property type="component" value="Unassembled WGS sequence"/>
</dbReference>
<reference evidence="3" key="1">
    <citation type="submission" date="2023-03" db="EMBL/GenBank/DDBJ databases">
        <title>Massive genome expansion in bonnet fungi (Mycena s.s.) driven by repeated elements and novel gene families across ecological guilds.</title>
        <authorList>
            <consortium name="Lawrence Berkeley National Laboratory"/>
            <person name="Harder C.B."/>
            <person name="Miyauchi S."/>
            <person name="Viragh M."/>
            <person name="Kuo A."/>
            <person name="Thoen E."/>
            <person name="Andreopoulos B."/>
            <person name="Lu D."/>
            <person name="Skrede I."/>
            <person name="Drula E."/>
            <person name="Henrissat B."/>
            <person name="Morin E."/>
            <person name="Kohler A."/>
            <person name="Barry K."/>
            <person name="LaButti K."/>
            <person name="Morin E."/>
            <person name="Salamov A."/>
            <person name="Lipzen A."/>
            <person name="Mereny Z."/>
            <person name="Hegedus B."/>
            <person name="Baldrian P."/>
            <person name="Stursova M."/>
            <person name="Weitz H."/>
            <person name="Taylor A."/>
            <person name="Grigoriev I.V."/>
            <person name="Nagy L.G."/>
            <person name="Martin F."/>
            <person name="Kauserud H."/>
        </authorList>
    </citation>
    <scope>NUCLEOTIDE SEQUENCE</scope>
    <source>
        <strain evidence="3">9144</strain>
    </source>
</reference>